<name>A0A1G7U8I6_9RHOB</name>
<protein>
    <recommendedName>
        <fullName evidence="1">YgjP-like metallopeptidase domain-containing protein</fullName>
    </recommendedName>
</protein>
<gene>
    <name evidence="2" type="ORF">SAMN04488117_12037</name>
</gene>
<dbReference type="RefSeq" id="WP_074647353.1">
    <property type="nucleotide sequence ID" value="NZ_FNBL01000020.1"/>
</dbReference>
<evidence type="ECO:0000313" key="3">
    <source>
        <dbReference type="Proteomes" id="UP000182284"/>
    </source>
</evidence>
<dbReference type="InterPro" id="IPR002725">
    <property type="entry name" value="YgjP-like_metallopeptidase"/>
</dbReference>
<dbReference type="PANTHER" id="PTHR30399">
    <property type="entry name" value="UNCHARACTERIZED PROTEIN YGJP"/>
    <property type="match status" value="1"/>
</dbReference>
<dbReference type="Gene3D" id="3.30.2010.10">
    <property type="entry name" value="Metalloproteases ('zincins'), catalytic domain"/>
    <property type="match status" value="1"/>
</dbReference>
<organism evidence="2 3">
    <name type="scientific">Celeribacter baekdonensis</name>
    <dbReference type="NCBI Taxonomy" id="875171"/>
    <lineage>
        <taxon>Bacteria</taxon>
        <taxon>Pseudomonadati</taxon>
        <taxon>Pseudomonadota</taxon>
        <taxon>Alphaproteobacteria</taxon>
        <taxon>Rhodobacterales</taxon>
        <taxon>Roseobacteraceae</taxon>
        <taxon>Celeribacter</taxon>
    </lineage>
</organism>
<evidence type="ECO:0000313" key="2">
    <source>
        <dbReference type="EMBL" id="SDG43379.1"/>
    </source>
</evidence>
<dbReference type="Pfam" id="PF01863">
    <property type="entry name" value="YgjP-like"/>
    <property type="match status" value="1"/>
</dbReference>
<dbReference type="InterPro" id="IPR053136">
    <property type="entry name" value="UTP_pyrophosphatase-like"/>
</dbReference>
<feature type="domain" description="YgjP-like metallopeptidase" evidence="1">
    <location>
        <begin position="23"/>
        <end position="218"/>
    </location>
</feature>
<reference evidence="2 3" key="1">
    <citation type="submission" date="2016-10" db="EMBL/GenBank/DDBJ databases">
        <authorList>
            <person name="de Groot N.N."/>
        </authorList>
    </citation>
    <scope>NUCLEOTIDE SEQUENCE [LARGE SCALE GENOMIC DNA]</scope>
    <source>
        <strain evidence="2 3">DSM 27375</strain>
    </source>
</reference>
<evidence type="ECO:0000259" key="1">
    <source>
        <dbReference type="Pfam" id="PF01863"/>
    </source>
</evidence>
<dbReference type="AlphaFoldDB" id="A0A1G7U8I6"/>
<sequence length="231" mass="26310">MSETILLGQPPVHITLRRSGQARRLSLRVSRLDGRVTLSMPKRVPEREAMAFLREKELWIRKHLDARTPDRTVRFGQAIPFLGQQVEIVPGQGRAARLIEGQLHVPGAEDRVAARVQAFLKLQAQLRLRAASDHYAAALGTSYGRITLRDTRSRWGSCTSAGNLMYSWRLVMAPVEVLDYVAAHEVAHRLEMNHSDRFWAQVAKVCPDHARHRAWLRSEGEGLHAWRFETD</sequence>
<dbReference type="PANTHER" id="PTHR30399:SF1">
    <property type="entry name" value="UTP PYROPHOSPHATASE"/>
    <property type="match status" value="1"/>
</dbReference>
<accession>A0A1G7U8I6</accession>
<dbReference type="CDD" id="cd07344">
    <property type="entry name" value="M48_yhfN_like"/>
    <property type="match status" value="1"/>
</dbReference>
<dbReference type="EMBL" id="FNBL01000020">
    <property type="protein sequence ID" value="SDG43379.1"/>
    <property type="molecule type" value="Genomic_DNA"/>
</dbReference>
<proteinExistence type="predicted"/>
<dbReference type="Proteomes" id="UP000182284">
    <property type="component" value="Unassembled WGS sequence"/>
</dbReference>
<dbReference type="OrthoDB" id="9795402at2"/>